<accession>A0A843X0U3</accession>
<reference evidence="1" key="1">
    <citation type="submission" date="2017-07" db="EMBL/GenBank/DDBJ databases">
        <title>Taro Niue Genome Assembly and Annotation.</title>
        <authorList>
            <person name="Atibalentja N."/>
            <person name="Keating K."/>
            <person name="Fields C.J."/>
        </authorList>
    </citation>
    <scope>NUCLEOTIDE SEQUENCE</scope>
    <source>
        <strain evidence="1">Niue_2</strain>
        <tissue evidence="1">Leaf</tissue>
    </source>
</reference>
<keyword evidence="2" id="KW-1185">Reference proteome</keyword>
<comment type="caution">
    <text evidence="1">The sequence shown here is derived from an EMBL/GenBank/DDBJ whole genome shotgun (WGS) entry which is preliminary data.</text>
</comment>
<evidence type="ECO:0000313" key="1">
    <source>
        <dbReference type="EMBL" id="MQM11531.1"/>
    </source>
</evidence>
<evidence type="ECO:0000313" key="2">
    <source>
        <dbReference type="Proteomes" id="UP000652761"/>
    </source>
</evidence>
<dbReference type="Proteomes" id="UP000652761">
    <property type="component" value="Unassembled WGS sequence"/>
</dbReference>
<gene>
    <name evidence="1" type="ORF">Taro_044435</name>
</gene>
<dbReference type="EMBL" id="NMUH01005008">
    <property type="protein sequence ID" value="MQM11531.1"/>
    <property type="molecule type" value="Genomic_DNA"/>
</dbReference>
<organism evidence="1 2">
    <name type="scientific">Colocasia esculenta</name>
    <name type="common">Wild taro</name>
    <name type="synonym">Arum esculentum</name>
    <dbReference type="NCBI Taxonomy" id="4460"/>
    <lineage>
        <taxon>Eukaryota</taxon>
        <taxon>Viridiplantae</taxon>
        <taxon>Streptophyta</taxon>
        <taxon>Embryophyta</taxon>
        <taxon>Tracheophyta</taxon>
        <taxon>Spermatophyta</taxon>
        <taxon>Magnoliopsida</taxon>
        <taxon>Liliopsida</taxon>
        <taxon>Araceae</taxon>
        <taxon>Aroideae</taxon>
        <taxon>Colocasieae</taxon>
        <taxon>Colocasia</taxon>
    </lineage>
</organism>
<protein>
    <submittedName>
        <fullName evidence="1">Uncharacterized protein</fullName>
    </submittedName>
</protein>
<proteinExistence type="predicted"/>
<name>A0A843X0U3_COLES</name>
<sequence>MLAAEVWATRMVQLQMFPVEGWKLHFTPMNLRLGRVSSKKHIHISTNSTIPESCSMGGENICI</sequence>
<dbReference type="AlphaFoldDB" id="A0A843X0U3"/>